<dbReference type="Pfam" id="PF14226">
    <property type="entry name" value="DIOX_N"/>
    <property type="match status" value="1"/>
</dbReference>
<dbReference type="GeneID" id="116296357"/>
<keyword evidence="1" id="KW-0560">Oxidoreductase</keyword>
<keyword evidence="1" id="KW-0408">Iron</keyword>
<dbReference type="InterPro" id="IPR050231">
    <property type="entry name" value="Iron_ascorbate_oxido_reductase"/>
</dbReference>
<dbReference type="InterPro" id="IPR026992">
    <property type="entry name" value="DIOX_N"/>
</dbReference>
<dbReference type="InterPro" id="IPR027443">
    <property type="entry name" value="IPNS-like_sf"/>
</dbReference>
<feature type="domain" description="Fe2OG dioxygenase" evidence="2">
    <location>
        <begin position="155"/>
        <end position="250"/>
    </location>
</feature>
<dbReference type="KEGG" id="aten:116296357"/>
<proteinExistence type="inferred from homology"/>
<organism evidence="3 4">
    <name type="scientific">Actinia tenebrosa</name>
    <name type="common">Australian red waratah sea anemone</name>
    <dbReference type="NCBI Taxonomy" id="6105"/>
    <lineage>
        <taxon>Eukaryota</taxon>
        <taxon>Metazoa</taxon>
        <taxon>Cnidaria</taxon>
        <taxon>Anthozoa</taxon>
        <taxon>Hexacorallia</taxon>
        <taxon>Actiniaria</taxon>
        <taxon>Actiniidae</taxon>
        <taxon>Actinia</taxon>
    </lineage>
</organism>
<gene>
    <name evidence="4" type="primary">LOC116296357</name>
</gene>
<dbReference type="SUPFAM" id="SSF51197">
    <property type="entry name" value="Clavaminate synthase-like"/>
    <property type="match status" value="1"/>
</dbReference>
<comment type="similarity">
    <text evidence="1">Belongs to the iron/ascorbate-dependent oxidoreductase family.</text>
</comment>
<keyword evidence="1" id="KW-0479">Metal-binding</keyword>
<sequence>MKLPEIDIGLLMKGDLSADVIKDLTYALKEVGFFYVTGYDSTKGLATKLLEFGEKFFDLPDDVKNAISIKKSKVYRGYVPKGTDVTSNQVDVKEGIYFGYEAEQGKEEQELLMRGYNQYPPNECVPGLSDTVIQYMAQMTSFGGGDGVDDGDGNDNDDVMATTMVKMMMGIGPHTDYGVFTFVLQDDVGGLQIEAKDGTWVDIPPSPGTLAVLIGDVVEIWTQGLYKATRHRVKNSQNKTRYSAPFFHQPSAETIIAPLDIKLPSGFESPTSPPSPFQFGNYVHEKFKSSYAHTEQSDTKAE</sequence>
<accession>A0A6P8I5H7</accession>
<dbReference type="InterPro" id="IPR044861">
    <property type="entry name" value="IPNS-like_FE2OG_OXY"/>
</dbReference>
<evidence type="ECO:0000313" key="3">
    <source>
        <dbReference type="Proteomes" id="UP000515163"/>
    </source>
</evidence>
<dbReference type="Pfam" id="PF03171">
    <property type="entry name" value="2OG-FeII_Oxy"/>
    <property type="match status" value="1"/>
</dbReference>
<protein>
    <submittedName>
        <fullName evidence="4">Probable iron/ascorbate oxidoreductase DDB_G0283291</fullName>
    </submittedName>
</protein>
<reference evidence="4" key="1">
    <citation type="submission" date="2025-08" db="UniProtKB">
        <authorList>
            <consortium name="RefSeq"/>
        </authorList>
    </citation>
    <scope>IDENTIFICATION</scope>
    <source>
        <tissue evidence="4">Tentacle</tissue>
    </source>
</reference>
<dbReference type="RefSeq" id="XP_031560227.1">
    <property type="nucleotide sequence ID" value="XM_031704367.1"/>
</dbReference>
<keyword evidence="3" id="KW-1185">Reference proteome</keyword>
<evidence type="ECO:0000313" key="4">
    <source>
        <dbReference type="RefSeq" id="XP_031560227.1"/>
    </source>
</evidence>
<dbReference type="OrthoDB" id="288590at2759"/>
<dbReference type="Gene3D" id="2.60.120.330">
    <property type="entry name" value="B-lactam Antibiotic, Isopenicillin N Synthase, Chain"/>
    <property type="match status" value="2"/>
</dbReference>
<dbReference type="InParanoid" id="A0A6P8I5H7"/>
<dbReference type="GO" id="GO:0046872">
    <property type="term" value="F:metal ion binding"/>
    <property type="evidence" value="ECO:0007669"/>
    <property type="project" value="UniProtKB-KW"/>
</dbReference>
<dbReference type="AlphaFoldDB" id="A0A6P8I5H7"/>
<dbReference type="Proteomes" id="UP000515163">
    <property type="component" value="Unplaced"/>
</dbReference>
<dbReference type="GO" id="GO:0016491">
    <property type="term" value="F:oxidoreductase activity"/>
    <property type="evidence" value="ECO:0007669"/>
    <property type="project" value="UniProtKB-KW"/>
</dbReference>
<evidence type="ECO:0000259" key="2">
    <source>
        <dbReference type="PROSITE" id="PS51471"/>
    </source>
</evidence>
<dbReference type="PROSITE" id="PS51471">
    <property type="entry name" value="FE2OG_OXY"/>
    <property type="match status" value="1"/>
</dbReference>
<evidence type="ECO:0000256" key="1">
    <source>
        <dbReference type="RuleBase" id="RU003682"/>
    </source>
</evidence>
<dbReference type="InterPro" id="IPR005123">
    <property type="entry name" value="Oxoglu/Fe-dep_dioxygenase_dom"/>
</dbReference>
<dbReference type="PANTHER" id="PTHR47990">
    <property type="entry name" value="2-OXOGLUTARATE (2OG) AND FE(II)-DEPENDENT OXYGENASE SUPERFAMILY PROTEIN-RELATED"/>
    <property type="match status" value="1"/>
</dbReference>
<name>A0A6P8I5H7_ACTTE</name>